<dbReference type="RefSeq" id="WP_200086117.1">
    <property type="nucleotide sequence ID" value="NZ_CP054706.1"/>
</dbReference>
<reference evidence="1 2" key="1">
    <citation type="submission" date="2020-06" db="EMBL/GenBank/DDBJ databases">
        <title>Genomic analysis of Salicibibacter sp. NKC21-4.</title>
        <authorList>
            <person name="Oh Y.J."/>
        </authorList>
    </citation>
    <scope>NUCLEOTIDE SEQUENCE [LARGE SCALE GENOMIC DNA]</scope>
    <source>
        <strain evidence="1 2">NKC21-4</strain>
    </source>
</reference>
<organism evidence="1 2">
    <name type="scientific">Salicibibacter cibi</name>
    <dbReference type="NCBI Taxonomy" id="2743001"/>
    <lineage>
        <taxon>Bacteria</taxon>
        <taxon>Bacillati</taxon>
        <taxon>Bacillota</taxon>
        <taxon>Bacilli</taxon>
        <taxon>Bacillales</taxon>
        <taxon>Bacillaceae</taxon>
        <taxon>Salicibibacter</taxon>
    </lineage>
</organism>
<accession>A0A7T6ZDY7</accession>
<name>A0A7T6ZDY7_9BACI</name>
<evidence type="ECO:0000313" key="2">
    <source>
        <dbReference type="Proteomes" id="UP000595349"/>
    </source>
</evidence>
<dbReference type="KEGG" id="scib:HUG20_18010"/>
<dbReference type="EMBL" id="CP054706">
    <property type="protein sequence ID" value="QQK81622.1"/>
    <property type="molecule type" value="Genomic_DNA"/>
</dbReference>
<gene>
    <name evidence="1" type="ORF">HUG20_18010</name>
</gene>
<keyword evidence="2" id="KW-1185">Reference proteome</keyword>
<dbReference type="Proteomes" id="UP000595349">
    <property type="component" value="Chromosome"/>
</dbReference>
<evidence type="ECO:0000313" key="1">
    <source>
        <dbReference type="EMBL" id="QQK81622.1"/>
    </source>
</evidence>
<proteinExistence type="predicted"/>
<protein>
    <submittedName>
        <fullName evidence="1">Uncharacterized protein</fullName>
    </submittedName>
</protein>
<sequence length="41" mass="4677">MTSFFNDEQFLVSVGFTEDDVNVNTPRLYSDTFTPATVQRS</sequence>
<dbReference type="AlphaFoldDB" id="A0A7T6ZDY7"/>